<gene>
    <name evidence="8" type="ORF">NAS2_0419</name>
</gene>
<keyword evidence="9" id="KW-1185">Reference proteome</keyword>
<dbReference type="Proteomes" id="UP000509448">
    <property type="component" value="Chromosome"/>
</dbReference>
<evidence type="ECO:0000256" key="2">
    <source>
        <dbReference type="ARBA" id="ARBA00001946"/>
    </source>
</evidence>
<protein>
    <submittedName>
        <fullName evidence="8">MutT/nudix family protein</fullName>
    </submittedName>
</protein>
<dbReference type="Pfam" id="PF00293">
    <property type="entry name" value="NUDIX"/>
    <property type="match status" value="1"/>
</dbReference>
<accession>A0A4P2VBB7</accession>
<dbReference type="CDD" id="cd03426">
    <property type="entry name" value="NUDIX_CoAse_Nudt7"/>
    <property type="match status" value="1"/>
</dbReference>
<evidence type="ECO:0000256" key="1">
    <source>
        <dbReference type="ARBA" id="ARBA00001936"/>
    </source>
</evidence>
<sequence>MSVLLDGGSGRYRVLVVKRVESSIDPWSGDWALPGGRMEATDPDLRATAVRETLEETGIDLRSSAEFMFELDFFSPTNAPWMHVKPFAYRLLRHVDVRLSRELSDYVWVYLDDLRESIDQSGRPEFRLAGGGRIWGMTARILLAVKERLGYR</sequence>
<dbReference type="AlphaFoldDB" id="A0A4P2VBB7"/>
<keyword evidence="6" id="KW-0464">Manganese</keyword>
<dbReference type="OrthoDB" id="40462at2157"/>
<organism evidence="8 9">
    <name type="scientific">Conexivisphaera calida</name>
    <dbReference type="NCBI Taxonomy" id="1874277"/>
    <lineage>
        <taxon>Archaea</taxon>
        <taxon>Nitrososphaerota</taxon>
        <taxon>Conexivisphaeria</taxon>
        <taxon>Conexivisphaerales</taxon>
        <taxon>Conexivisphaeraceae</taxon>
        <taxon>Conexivisphaera</taxon>
    </lineage>
</organism>
<keyword evidence="4" id="KW-0378">Hydrolase</keyword>
<dbReference type="InterPro" id="IPR015797">
    <property type="entry name" value="NUDIX_hydrolase-like_dom_sf"/>
</dbReference>
<evidence type="ECO:0000313" key="9">
    <source>
        <dbReference type="Proteomes" id="UP000509448"/>
    </source>
</evidence>
<evidence type="ECO:0000256" key="4">
    <source>
        <dbReference type="ARBA" id="ARBA00022801"/>
    </source>
</evidence>
<evidence type="ECO:0000256" key="6">
    <source>
        <dbReference type="ARBA" id="ARBA00023211"/>
    </source>
</evidence>
<dbReference type="PANTHER" id="PTHR12992:SF11">
    <property type="entry name" value="MITOCHONDRIAL COENZYME A DIPHOSPHATASE NUDT8"/>
    <property type="match status" value="1"/>
</dbReference>
<dbReference type="GeneID" id="55584237"/>
<dbReference type="InterPro" id="IPR045121">
    <property type="entry name" value="CoAse"/>
</dbReference>
<dbReference type="SUPFAM" id="SSF55811">
    <property type="entry name" value="Nudix"/>
    <property type="match status" value="1"/>
</dbReference>
<dbReference type="PANTHER" id="PTHR12992">
    <property type="entry name" value="NUDIX HYDROLASE"/>
    <property type="match status" value="1"/>
</dbReference>
<evidence type="ECO:0000259" key="7">
    <source>
        <dbReference type="PROSITE" id="PS51462"/>
    </source>
</evidence>
<name>A0A4P2VBB7_9ARCH</name>
<feature type="domain" description="Nudix hydrolase" evidence="7">
    <location>
        <begin position="1"/>
        <end position="132"/>
    </location>
</feature>
<evidence type="ECO:0000313" key="8">
    <source>
        <dbReference type="EMBL" id="BBE41809.1"/>
    </source>
</evidence>
<dbReference type="GO" id="GO:0010945">
    <property type="term" value="F:coenzyme A diphosphatase activity"/>
    <property type="evidence" value="ECO:0007669"/>
    <property type="project" value="InterPro"/>
</dbReference>
<proteinExistence type="predicted"/>
<dbReference type="RefSeq" id="WP_174448112.1">
    <property type="nucleotide sequence ID" value="NZ_AP018732.1"/>
</dbReference>
<evidence type="ECO:0000256" key="3">
    <source>
        <dbReference type="ARBA" id="ARBA00022723"/>
    </source>
</evidence>
<dbReference type="KEGG" id="ccai:NAS2_0419"/>
<dbReference type="InterPro" id="IPR000086">
    <property type="entry name" value="NUDIX_hydrolase_dom"/>
</dbReference>
<dbReference type="EMBL" id="AP018732">
    <property type="protein sequence ID" value="BBE41809.1"/>
    <property type="molecule type" value="Genomic_DNA"/>
</dbReference>
<keyword evidence="3" id="KW-0479">Metal-binding</keyword>
<dbReference type="GO" id="GO:0046872">
    <property type="term" value="F:metal ion binding"/>
    <property type="evidence" value="ECO:0007669"/>
    <property type="project" value="UniProtKB-KW"/>
</dbReference>
<comment type="cofactor">
    <cofactor evidence="2">
        <name>Mg(2+)</name>
        <dbReference type="ChEBI" id="CHEBI:18420"/>
    </cofactor>
</comment>
<dbReference type="PROSITE" id="PS51462">
    <property type="entry name" value="NUDIX"/>
    <property type="match status" value="1"/>
</dbReference>
<comment type="cofactor">
    <cofactor evidence="1">
        <name>Mn(2+)</name>
        <dbReference type="ChEBI" id="CHEBI:29035"/>
    </cofactor>
</comment>
<reference evidence="8 9" key="1">
    <citation type="journal article" date="2019" name="ISME J.">
        <title>Isolation and characterization of a thermophilic sulfur- and iron-reducing thaumarchaeote from a terrestrial acidic hot spring.</title>
        <authorList>
            <person name="Kato S."/>
            <person name="Itoh T."/>
            <person name="Yuki M."/>
            <person name="Nagamori M."/>
            <person name="Ohnishi M."/>
            <person name="Uematsu K."/>
            <person name="Suzuki K."/>
            <person name="Takashina T."/>
            <person name="Ohkuma M."/>
        </authorList>
    </citation>
    <scope>NUCLEOTIDE SEQUENCE [LARGE SCALE GENOMIC DNA]</scope>
    <source>
        <strain evidence="8 9">NAS-02</strain>
    </source>
</reference>
<keyword evidence="5" id="KW-0460">Magnesium</keyword>
<evidence type="ECO:0000256" key="5">
    <source>
        <dbReference type="ARBA" id="ARBA00022842"/>
    </source>
</evidence>
<dbReference type="Gene3D" id="3.90.79.10">
    <property type="entry name" value="Nucleoside Triphosphate Pyrophosphohydrolase"/>
    <property type="match status" value="1"/>
</dbReference>